<dbReference type="Proteomes" id="UP001060919">
    <property type="component" value="Plasmid pAUEa"/>
</dbReference>
<gene>
    <name evidence="3" type="ORF">AsAng_0064290</name>
</gene>
<dbReference type="SUPFAM" id="SSF52833">
    <property type="entry name" value="Thioredoxin-like"/>
    <property type="match status" value="1"/>
</dbReference>
<comment type="similarity">
    <text evidence="1 2">Belongs to the ArsC family.</text>
</comment>
<dbReference type="KEGG" id="aup:AsAng_0064290"/>
<dbReference type="Gene3D" id="3.40.30.10">
    <property type="entry name" value="Glutaredoxin"/>
    <property type="match status" value="1"/>
</dbReference>
<evidence type="ECO:0000313" key="4">
    <source>
        <dbReference type="Proteomes" id="UP001060919"/>
    </source>
</evidence>
<proteinExistence type="inferred from homology"/>
<dbReference type="PROSITE" id="PS51353">
    <property type="entry name" value="ARSC"/>
    <property type="match status" value="1"/>
</dbReference>
<dbReference type="RefSeq" id="WP_264793634.1">
    <property type="nucleotide sequence ID" value="NZ_AP026868.1"/>
</dbReference>
<dbReference type="PANTHER" id="PTHR30041">
    <property type="entry name" value="ARSENATE REDUCTASE"/>
    <property type="match status" value="1"/>
</dbReference>
<protein>
    <submittedName>
        <fullName evidence="3">Arsenate reductase</fullName>
    </submittedName>
</protein>
<evidence type="ECO:0000256" key="1">
    <source>
        <dbReference type="ARBA" id="ARBA00007198"/>
    </source>
</evidence>
<keyword evidence="4" id="KW-1185">Reference proteome</keyword>
<organism evidence="3 4">
    <name type="scientific">Aureispira anguillae</name>
    <dbReference type="NCBI Taxonomy" id="2864201"/>
    <lineage>
        <taxon>Bacteria</taxon>
        <taxon>Pseudomonadati</taxon>
        <taxon>Bacteroidota</taxon>
        <taxon>Saprospiria</taxon>
        <taxon>Saprospirales</taxon>
        <taxon>Saprospiraceae</taxon>
        <taxon>Aureispira</taxon>
    </lineage>
</organism>
<reference evidence="3" key="1">
    <citation type="submission" date="2022-09" db="EMBL/GenBank/DDBJ databases">
        <title>Aureispira anguillicida sp. nov., isolated from Leptocephalus of Japanese eel Anguilla japonica.</title>
        <authorList>
            <person name="Yuasa K."/>
            <person name="Mekata T."/>
            <person name="Ikunari K."/>
        </authorList>
    </citation>
    <scope>NUCLEOTIDE SEQUENCE</scope>
    <source>
        <strain evidence="3">EL160426</strain>
        <plasmid evidence="3">pAUEa</plasmid>
    </source>
</reference>
<dbReference type="InterPro" id="IPR036249">
    <property type="entry name" value="Thioredoxin-like_sf"/>
</dbReference>
<accession>A0A915YM55</accession>
<evidence type="ECO:0000256" key="2">
    <source>
        <dbReference type="PROSITE-ProRule" id="PRU01282"/>
    </source>
</evidence>
<dbReference type="EMBL" id="AP026868">
    <property type="protein sequence ID" value="BDS15645.1"/>
    <property type="molecule type" value="Genomic_DNA"/>
</dbReference>
<name>A0A915YM55_9BACT</name>
<dbReference type="AlphaFoldDB" id="A0A915YM55"/>
<dbReference type="InterPro" id="IPR006660">
    <property type="entry name" value="Arsenate_reductase-like"/>
</dbReference>
<keyword evidence="3" id="KW-0614">Plasmid</keyword>
<geneLocation type="plasmid" evidence="3 4">
    <name>pAUEa</name>
</geneLocation>
<sequence length="115" mass="13189">MKKAYYLSSCSTCKRILSEIDTATFDLQDIKTTAITNEQLEEMAQLAGSYEALFSRRAQLYKTMGLKEKQLTEQDYKTLILSQYTFLKRPVFIVTDQIFVGNSKKVIEQLKATLA</sequence>
<dbReference type="PANTHER" id="PTHR30041:SF8">
    <property type="entry name" value="PROTEIN YFFB"/>
    <property type="match status" value="1"/>
</dbReference>
<dbReference type="Pfam" id="PF03960">
    <property type="entry name" value="ArsC"/>
    <property type="match status" value="1"/>
</dbReference>
<evidence type="ECO:0000313" key="3">
    <source>
        <dbReference type="EMBL" id="BDS15645.1"/>
    </source>
</evidence>